<dbReference type="PANTHER" id="PTHR43625:SF77">
    <property type="entry name" value="ALDO-KETO REDUCTASE"/>
    <property type="match status" value="1"/>
</dbReference>
<proteinExistence type="predicted"/>
<reference evidence="3" key="1">
    <citation type="submission" date="2022-06" db="EMBL/GenBank/DDBJ databases">
        <title>Isolation of gut microbiota from human fecal samples.</title>
        <authorList>
            <person name="Pamer E.G."/>
            <person name="Barat B."/>
            <person name="Waligurski E."/>
            <person name="Medina S."/>
            <person name="Paddock L."/>
            <person name="Mostad J."/>
        </authorList>
    </citation>
    <scope>NUCLEOTIDE SEQUENCE</scope>
    <source>
        <strain evidence="3">DFI.6.24</strain>
    </source>
</reference>
<evidence type="ECO:0000259" key="2">
    <source>
        <dbReference type="Pfam" id="PF00248"/>
    </source>
</evidence>
<dbReference type="SUPFAM" id="SSF51430">
    <property type="entry name" value="NAD(P)-linked oxidoreductase"/>
    <property type="match status" value="1"/>
</dbReference>
<dbReference type="InterPro" id="IPR050791">
    <property type="entry name" value="Aldo-Keto_reductase"/>
</dbReference>
<evidence type="ECO:0000313" key="4">
    <source>
        <dbReference type="Proteomes" id="UP001204814"/>
    </source>
</evidence>
<organism evidence="3 4">
    <name type="scientific">Faecalibacillus intestinalis</name>
    <dbReference type="NCBI Taxonomy" id="1982626"/>
    <lineage>
        <taxon>Bacteria</taxon>
        <taxon>Bacillati</taxon>
        <taxon>Bacillota</taxon>
        <taxon>Erysipelotrichia</taxon>
        <taxon>Erysipelotrichales</taxon>
        <taxon>Coprobacillaceae</taxon>
        <taxon>Faecalibacillus</taxon>
    </lineage>
</organism>
<name>A0AAP2UIB6_9FIRM</name>
<accession>A0AAP2UIB6</accession>
<protein>
    <submittedName>
        <fullName evidence="3">Aldo/keto reductase</fullName>
    </submittedName>
</protein>
<dbReference type="PANTHER" id="PTHR43625">
    <property type="entry name" value="AFLATOXIN B1 ALDEHYDE REDUCTASE"/>
    <property type="match status" value="1"/>
</dbReference>
<dbReference type="Gene3D" id="3.20.20.100">
    <property type="entry name" value="NADP-dependent oxidoreductase domain"/>
    <property type="match status" value="1"/>
</dbReference>
<feature type="domain" description="NADP-dependent oxidoreductase" evidence="2">
    <location>
        <begin position="2"/>
        <end position="137"/>
    </location>
</feature>
<dbReference type="InterPro" id="IPR023210">
    <property type="entry name" value="NADP_OxRdtase_dom"/>
</dbReference>
<keyword evidence="1" id="KW-0560">Oxidoreductase</keyword>
<dbReference type="GO" id="GO:0016491">
    <property type="term" value="F:oxidoreductase activity"/>
    <property type="evidence" value="ECO:0007669"/>
    <property type="project" value="UniProtKB-KW"/>
</dbReference>
<dbReference type="EMBL" id="JANGBO010000004">
    <property type="protein sequence ID" value="MCQ5061446.1"/>
    <property type="molecule type" value="Genomic_DNA"/>
</dbReference>
<dbReference type="AlphaFoldDB" id="A0AAP2UIB6"/>
<dbReference type="InterPro" id="IPR036812">
    <property type="entry name" value="NAD(P)_OxRdtase_dom_sf"/>
</dbReference>
<evidence type="ECO:0000256" key="1">
    <source>
        <dbReference type="ARBA" id="ARBA00023002"/>
    </source>
</evidence>
<dbReference type="Proteomes" id="UP001204814">
    <property type="component" value="Unassembled WGS sequence"/>
</dbReference>
<dbReference type="Pfam" id="PF00248">
    <property type="entry name" value="Aldo_ket_red"/>
    <property type="match status" value="1"/>
</dbReference>
<gene>
    <name evidence="3" type="ORF">NE542_06320</name>
</gene>
<dbReference type="RefSeq" id="WP_256179417.1">
    <property type="nucleotide sequence ID" value="NZ_JAJDKX010000027.1"/>
</dbReference>
<evidence type="ECO:0000313" key="3">
    <source>
        <dbReference type="EMBL" id="MCQ5061446.1"/>
    </source>
</evidence>
<sequence>MCPLTAVESEYSMMWRELENKHIPLFEELGIGFVPFAPLCKGFLSDAYDKNSFHVKLNAPRFSEEALKKNQVVVDLVNKIAKEKKVTVAQISLAWVLVQKDFIVPIPGTTKLERLKENIKATEIKFTKVEAESMNEALSQMDIESRRFEPDSDFEKRAGL</sequence>
<dbReference type="GO" id="GO:0005737">
    <property type="term" value="C:cytoplasm"/>
    <property type="evidence" value="ECO:0007669"/>
    <property type="project" value="TreeGrafter"/>
</dbReference>
<comment type="caution">
    <text evidence="3">The sequence shown here is derived from an EMBL/GenBank/DDBJ whole genome shotgun (WGS) entry which is preliminary data.</text>
</comment>